<dbReference type="InterPro" id="IPR002528">
    <property type="entry name" value="MATE_fam"/>
</dbReference>
<name>A0A7T7XJZ0_9SPIR</name>
<dbReference type="GO" id="GO:0005886">
    <property type="term" value="C:plasma membrane"/>
    <property type="evidence" value="ECO:0007669"/>
    <property type="project" value="UniProtKB-SubCell"/>
</dbReference>
<proteinExistence type="inferred from homology"/>
<keyword evidence="5" id="KW-1003">Cell membrane</keyword>
<feature type="transmembrane region" description="Helical" evidence="10">
    <location>
        <begin position="325"/>
        <end position="345"/>
    </location>
</feature>
<dbReference type="CDD" id="cd13143">
    <property type="entry name" value="MATE_MepA_like"/>
    <property type="match status" value="1"/>
</dbReference>
<evidence type="ECO:0000256" key="9">
    <source>
        <dbReference type="ARBA" id="ARBA00023251"/>
    </source>
</evidence>
<keyword evidence="8 10" id="KW-0472">Membrane</keyword>
<feature type="transmembrane region" description="Helical" evidence="10">
    <location>
        <begin position="293"/>
        <end position="313"/>
    </location>
</feature>
<evidence type="ECO:0000256" key="6">
    <source>
        <dbReference type="ARBA" id="ARBA00022692"/>
    </source>
</evidence>
<evidence type="ECO:0000256" key="10">
    <source>
        <dbReference type="SAM" id="Phobius"/>
    </source>
</evidence>
<dbReference type="InterPro" id="IPR051327">
    <property type="entry name" value="MATE_MepA_subfamily"/>
</dbReference>
<feature type="transmembrane region" description="Helical" evidence="10">
    <location>
        <begin position="60"/>
        <end position="86"/>
    </location>
</feature>
<comment type="subcellular location">
    <subcellularLocation>
        <location evidence="1">Cell membrane</location>
        <topology evidence="1">Multi-pass membrane protein</topology>
    </subcellularLocation>
</comment>
<feature type="transmembrane region" description="Helical" evidence="10">
    <location>
        <begin position="238"/>
        <end position="261"/>
    </location>
</feature>
<dbReference type="RefSeq" id="WP_215625106.1">
    <property type="nucleotide sequence ID" value="NZ_CP067089.2"/>
</dbReference>
<feature type="transmembrane region" description="Helical" evidence="10">
    <location>
        <begin position="98"/>
        <end position="120"/>
    </location>
</feature>
<dbReference type="EMBL" id="CP067089">
    <property type="protein sequence ID" value="QQO07800.1"/>
    <property type="molecule type" value="Genomic_DNA"/>
</dbReference>
<keyword evidence="4" id="KW-0813">Transport</keyword>
<keyword evidence="9" id="KW-0046">Antibiotic resistance</keyword>
<feature type="transmembrane region" description="Helical" evidence="10">
    <location>
        <begin position="198"/>
        <end position="218"/>
    </location>
</feature>
<dbReference type="AlphaFoldDB" id="A0A7T7XJZ0"/>
<evidence type="ECO:0000256" key="4">
    <source>
        <dbReference type="ARBA" id="ARBA00022448"/>
    </source>
</evidence>
<reference evidence="11" key="1">
    <citation type="submission" date="2021-01" db="EMBL/GenBank/DDBJ databases">
        <title>Description of Breznakiella homolactica.</title>
        <authorList>
            <person name="Song Y."/>
            <person name="Brune A."/>
        </authorList>
    </citation>
    <scope>NUCLEOTIDE SEQUENCE</scope>
    <source>
        <strain evidence="11">RmG30</strain>
    </source>
</reference>
<feature type="transmembrane region" description="Helical" evidence="10">
    <location>
        <begin position="20"/>
        <end position="40"/>
    </location>
</feature>
<evidence type="ECO:0000256" key="3">
    <source>
        <dbReference type="ARBA" id="ARBA00022106"/>
    </source>
</evidence>
<feature type="transmembrane region" description="Helical" evidence="10">
    <location>
        <begin position="371"/>
        <end position="391"/>
    </location>
</feature>
<dbReference type="KEGG" id="bhc:JFL75_12715"/>
<feature type="transmembrane region" description="Helical" evidence="10">
    <location>
        <begin position="403"/>
        <end position="422"/>
    </location>
</feature>
<feature type="transmembrane region" description="Helical" evidence="10">
    <location>
        <begin position="428"/>
        <end position="446"/>
    </location>
</feature>
<dbReference type="InterPro" id="IPR045070">
    <property type="entry name" value="MATE_MepA-like"/>
</dbReference>
<keyword evidence="12" id="KW-1185">Reference proteome</keyword>
<dbReference type="PANTHER" id="PTHR43823">
    <property type="entry name" value="SPORULATION PROTEIN YKVU"/>
    <property type="match status" value="1"/>
</dbReference>
<evidence type="ECO:0000256" key="2">
    <source>
        <dbReference type="ARBA" id="ARBA00008417"/>
    </source>
</evidence>
<comment type="similarity">
    <text evidence="2">Belongs to the multi antimicrobial extrusion (MATE) (TC 2.A.66.1) family. MepA subfamily.</text>
</comment>
<dbReference type="GO" id="GO:0046677">
    <property type="term" value="P:response to antibiotic"/>
    <property type="evidence" value="ECO:0007669"/>
    <property type="project" value="UniProtKB-KW"/>
</dbReference>
<evidence type="ECO:0000256" key="7">
    <source>
        <dbReference type="ARBA" id="ARBA00022989"/>
    </source>
</evidence>
<dbReference type="InterPro" id="IPR048279">
    <property type="entry name" value="MdtK-like"/>
</dbReference>
<keyword evidence="7 10" id="KW-1133">Transmembrane helix</keyword>
<evidence type="ECO:0000256" key="1">
    <source>
        <dbReference type="ARBA" id="ARBA00004651"/>
    </source>
</evidence>
<feature type="transmembrane region" description="Helical" evidence="10">
    <location>
        <begin position="172"/>
        <end position="192"/>
    </location>
</feature>
<organism evidence="11 12">
    <name type="scientific">Breznakiella homolactica</name>
    <dbReference type="NCBI Taxonomy" id="2798577"/>
    <lineage>
        <taxon>Bacteria</taxon>
        <taxon>Pseudomonadati</taxon>
        <taxon>Spirochaetota</taxon>
        <taxon>Spirochaetia</taxon>
        <taxon>Spirochaetales</taxon>
        <taxon>Breznakiellaceae</taxon>
        <taxon>Breznakiella</taxon>
    </lineage>
</organism>
<keyword evidence="6 10" id="KW-0812">Transmembrane</keyword>
<evidence type="ECO:0000313" key="12">
    <source>
        <dbReference type="Proteomes" id="UP000595917"/>
    </source>
</evidence>
<evidence type="ECO:0000256" key="5">
    <source>
        <dbReference type="ARBA" id="ARBA00022475"/>
    </source>
</evidence>
<dbReference type="Proteomes" id="UP000595917">
    <property type="component" value="Chromosome"/>
</dbReference>
<feature type="transmembrane region" description="Helical" evidence="10">
    <location>
        <begin position="140"/>
        <end position="160"/>
    </location>
</feature>
<dbReference type="GO" id="GO:0015297">
    <property type="term" value="F:antiporter activity"/>
    <property type="evidence" value="ECO:0007669"/>
    <property type="project" value="InterPro"/>
</dbReference>
<sequence>MTNTYTSTNPLGSERIGKLIIKFAVPSIISLVFNSIYNIVDQIFVGQKIGYLGNAATNVIFPLTVLGIALSIMFGDGGAAFVSLRLGRGDKTEASKGAGTAVTMSGLMGIFLCIVISLFLEPVCRFLGATEPVMPYAVEYGRIIALGLPFSMFAGCGNALIRSDGRPRLSMLSMIAGALTNIILDPIFIFGFDWGMAGAAWATIIGQFLSAAITFVCLRKTRNIKITRAYLVPKGGMIRGVAGLGISSFITQAAIVVIITLQNNLLTRYGLASAYGAEIPLAAHGITMKVNQIVMSICLGLASGCQPIMGFNYGAGQYDRVRKTILRCIAGSVLIMAAATMVYQLRPMAIVRIFGSESELYNTFAAKSFRIFLMASVLNGFHICTGIFFQSIGKPLYATVNSLARQVLFIVPASIICCRIIGVEGVLWAGPLSDVLAFLIAFALMMRELDHLKSSPVLTGREILANG</sequence>
<dbReference type="GO" id="GO:0042910">
    <property type="term" value="F:xenobiotic transmembrane transporter activity"/>
    <property type="evidence" value="ECO:0007669"/>
    <property type="project" value="InterPro"/>
</dbReference>
<dbReference type="Pfam" id="PF01554">
    <property type="entry name" value="MatE"/>
    <property type="match status" value="2"/>
</dbReference>
<gene>
    <name evidence="11" type="ORF">JFL75_12715</name>
</gene>
<accession>A0A7T7XJZ0</accession>
<protein>
    <recommendedName>
        <fullName evidence="3">Multidrug export protein MepA</fullName>
    </recommendedName>
</protein>
<dbReference type="PANTHER" id="PTHR43823:SF3">
    <property type="entry name" value="MULTIDRUG EXPORT PROTEIN MEPA"/>
    <property type="match status" value="1"/>
</dbReference>
<dbReference type="PIRSF" id="PIRSF006603">
    <property type="entry name" value="DinF"/>
    <property type="match status" value="1"/>
</dbReference>
<dbReference type="NCBIfam" id="TIGR00797">
    <property type="entry name" value="matE"/>
    <property type="match status" value="1"/>
</dbReference>
<evidence type="ECO:0000256" key="8">
    <source>
        <dbReference type="ARBA" id="ARBA00023136"/>
    </source>
</evidence>
<evidence type="ECO:0000313" key="11">
    <source>
        <dbReference type="EMBL" id="QQO07800.1"/>
    </source>
</evidence>